<dbReference type="EC" id="6.3.4.14" evidence="1"/>
<dbReference type="InterPro" id="IPR005479">
    <property type="entry name" value="CPAse_ATP-bd"/>
</dbReference>
<dbReference type="SUPFAM" id="SSF51246">
    <property type="entry name" value="Rudiment single hybrid motif"/>
    <property type="match status" value="1"/>
</dbReference>
<dbReference type="Gene3D" id="3.30.470.20">
    <property type="entry name" value="ATP-grasp fold, B domain"/>
    <property type="match status" value="1"/>
</dbReference>
<gene>
    <name evidence="9" type="primary">accC_2</name>
    <name evidence="9" type="ORF">Psch_01133</name>
</gene>
<dbReference type="InterPro" id="IPR050856">
    <property type="entry name" value="Biotin_carboxylase_complex"/>
</dbReference>
<evidence type="ECO:0000256" key="6">
    <source>
        <dbReference type="PROSITE-ProRule" id="PRU00409"/>
    </source>
</evidence>
<evidence type="ECO:0000313" key="10">
    <source>
        <dbReference type="Proteomes" id="UP000298324"/>
    </source>
</evidence>
<evidence type="ECO:0000256" key="2">
    <source>
        <dbReference type="ARBA" id="ARBA00022598"/>
    </source>
</evidence>
<dbReference type="PROSITE" id="PS50975">
    <property type="entry name" value="ATP_GRASP"/>
    <property type="match status" value="1"/>
</dbReference>
<keyword evidence="3 6" id="KW-0547">Nucleotide-binding</keyword>
<dbReference type="PANTHER" id="PTHR18866:SF33">
    <property type="entry name" value="METHYLCROTONOYL-COA CARBOXYLASE SUBUNIT ALPHA, MITOCHONDRIAL-RELATED"/>
    <property type="match status" value="1"/>
</dbReference>
<dbReference type="EMBL" id="QFGA01000001">
    <property type="protein sequence ID" value="TEB07578.1"/>
    <property type="molecule type" value="Genomic_DNA"/>
</dbReference>
<evidence type="ECO:0000256" key="3">
    <source>
        <dbReference type="ARBA" id="ARBA00022741"/>
    </source>
</evidence>
<dbReference type="Pfam" id="PF02786">
    <property type="entry name" value="CPSase_L_D2"/>
    <property type="match status" value="1"/>
</dbReference>
<dbReference type="InterPro" id="IPR016185">
    <property type="entry name" value="PreATP-grasp_dom_sf"/>
</dbReference>
<keyword evidence="2 9" id="KW-0436">Ligase</keyword>
<feature type="domain" description="Biotin carboxylation" evidence="8">
    <location>
        <begin position="1"/>
        <end position="446"/>
    </location>
</feature>
<evidence type="ECO:0000313" key="9">
    <source>
        <dbReference type="EMBL" id="TEB07578.1"/>
    </source>
</evidence>
<protein>
    <recommendedName>
        <fullName evidence="1">biotin carboxylase</fullName>
        <ecNumber evidence="1">6.3.4.14</ecNumber>
    </recommendedName>
</protein>
<name>A0A4Y7REZ9_9FIRM</name>
<dbReference type="InterPro" id="IPR005481">
    <property type="entry name" value="BC-like_N"/>
</dbReference>
<dbReference type="GO" id="GO:0005524">
    <property type="term" value="F:ATP binding"/>
    <property type="evidence" value="ECO:0007669"/>
    <property type="project" value="UniProtKB-UniRule"/>
</dbReference>
<sequence>MKKLLIANRGEIVNRVMRACRDLGIKPVTIYSDADKNMGYLKEADEAYNIGPANPVKSYLNIEAIINAVKTSGADAVHPGYGFLSENAAFAKAVAEAGATWVGPPPAILKAIDSKCFCRKIASDAGVPVVPGTIDIIQDVAEIYQFASECGYPIVLKLDKGGGGKGIELVKEEAQAKEAFERLSRIGLMAFKSSECYIEKEIQNPRHIEIQFLTDGKGGCVCLGERECSIQRRYQKIIEESPSPVVSEEDRKELFDYTTKLALAMDYHGAGTMEFLRSEDGNFYFMEVNARLQVEHPVTEYLTNVDIVKQQLLIASGQPLDFVQKDIEFKGHAIEARVYAEDPVSFIPSPGTITSLEFPHMEAQYLRIDHAIEAGGTVPPYYDPLLAKVISWGINRTDAIKNLKLGLMGFQIGGIKTTIPANLLIVSSREFAEGSLDTGFIEKLYAKEGATGSPGKPLWPNM</sequence>
<dbReference type="InterPro" id="IPR011764">
    <property type="entry name" value="Biotin_carboxylation_dom"/>
</dbReference>
<dbReference type="Pfam" id="PF02785">
    <property type="entry name" value="Biotin_carb_C"/>
    <property type="match status" value="1"/>
</dbReference>
<reference evidence="9 10" key="1">
    <citation type="journal article" date="2018" name="Environ. Microbiol.">
        <title>Novel energy conservation strategies and behaviour of Pelotomaculum schinkii driving syntrophic propionate catabolism.</title>
        <authorList>
            <person name="Hidalgo-Ahumada C.A.P."/>
            <person name="Nobu M.K."/>
            <person name="Narihiro T."/>
            <person name="Tamaki H."/>
            <person name="Liu W.T."/>
            <person name="Kamagata Y."/>
            <person name="Stams A.J.M."/>
            <person name="Imachi H."/>
            <person name="Sousa D.Z."/>
        </authorList>
    </citation>
    <scope>NUCLEOTIDE SEQUENCE [LARGE SCALE GENOMIC DNA]</scope>
    <source>
        <strain evidence="9 10">HH</strain>
    </source>
</reference>
<evidence type="ECO:0000259" key="8">
    <source>
        <dbReference type="PROSITE" id="PS50979"/>
    </source>
</evidence>
<keyword evidence="10" id="KW-1185">Reference proteome</keyword>
<dbReference type="InterPro" id="IPR005482">
    <property type="entry name" value="Biotin_COase_C"/>
</dbReference>
<dbReference type="SUPFAM" id="SSF52440">
    <property type="entry name" value="PreATP-grasp domain"/>
    <property type="match status" value="1"/>
</dbReference>
<evidence type="ECO:0000256" key="1">
    <source>
        <dbReference type="ARBA" id="ARBA00013263"/>
    </source>
</evidence>
<evidence type="ECO:0000259" key="7">
    <source>
        <dbReference type="PROSITE" id="PS50975"/>
    </source>
</evidence>
<keyword evidence="4 6" id="KW-0067">ATP-binding</keyword>
<evidence type="ECO:0000256" key="4">
    <source>
        <dbReference type="ARBA" id="ARBA00022840"/>
    </source>
</evidence>
<dbReference type="Proteomes" id="UP000298324">
    <property type="component" value="Unassembled WGS sequence"/>
</dbReference>
<feature type="domain" description="ATP-grasp" evidence="7">
    <location>
        <begin position="119"/>
        <end position="316"/>
    </location>
</feature>
<dbReference type="SMART" id="SM00878">
    <property type="entry name" value="Biotin_carb_C"/>
    <property type="match status" value="1"/>
</dbReference>
<keyword evidence="5" id="KW-0092">Biotin</keyword>
<comment type="caution">
    <text evidence="9">The sequence shown here is derived from an EMBL/GenBank/DDBJ whole genome shotgun (WGS) entry which is preliminary data.</text>
</comment>
<dbReference type="PROSITE" id="PS00867">
    <property type="entry name" value="CPSASE_2"/>
    <property type="match status" value="1"/>
</dbReference>
<dbReference type="InterPro" id="IPR011054">
    <property type="entry name" value="Rudment_hybrid_motif"/>
</dbReference>
<dbReference type="InterPro" id="IPR011761">
    <property type="entry name" value="ATP-grasp"/>
</dbReference>
<dbReference type="AlphaFoldDB" id="A0A4Y7REZ9"/>
<dbReference type="RefSeq" id="WP_190239433.1">
    <property type="nucleotide sequence ID" value="NZ_QFGA01000001.1"/>
</dbReference>
<accession>A0A4Y7REZ9</accession>
<proteinExistence type="predicted"/>
<dbReference type="PROSITE" id="PS50979">
    <property type="entry name" value="BC"/>
    <property type="match status" value="1"/>
</dbReference>
<dbReference type="SUPFAM" id="SSF56059">
    <property type="entry name" value="Glutathione synthetase ATP-binding domain-like"/>
    <property type="match status" value="1"/>
</dbReference>
<organism evidence="9 10">
    <name type="scientific">Pelotomaculum schinkii</name>
    <dbReference type="NCBI Taxonomy" id="78350"/>
    <lineage>
        <taxon>Bacteria</taxon>
        <taxon>Bacillati</taxon>
        <taxon>Bacillota</taxon>
        <taxon>Clostridia</taxon>
        <taxon>Eubacteriales</taxon>
        <taxon>Desulfotomaculaceae</taxon>
        <taxon>Pelotomaculum</taxon>
    </lineage>
</organism>
<evidence type="ECO:0000256" key="5">
    <source>
        <dbReference type="ARBA" id="ARBA00023267"/>
    </source>
</evidence>
<dbReference type="FunFam" id="3.40.50.20:FF:000010">
    <property type="entry name" value="Propionyl-CoA carboxylase subunit alpha"/>
    <property type="match status" value="1"/>
</dbReference>
<dbReference type="PANTHER" id="PTHR18866">
    <property type="entry name" value="CARBOXYLASE:PYRUVATE/ACETYL-COA/PROPIONYL-COA CARBOXYLASE"/>
    <property type="match status" value="1"/>
</dbReference>
<dbReference type="GO" id="GO:0004075">
    <property type="term" value="F:biotin carboxylase activity"/>
    <property type="evidence" value="ECO:0007669"/>
    <property type="project" value="UniProtKB-EC"/>
</dbReference>
<dbReference type="GO" id="GO:0046872">
    <property type="term" value="F:metal ion binding"/>
    <property type="evidence" value="ECO:0007669"/>
    <property type="project" value="InterPro"/>
</dbReference>
<dbReference type="Pfam" id="PF00289">
    <property type="entry name" value="Biotin_carb_N"/>
    <property type="match status" value="1"/>
</dbReference>